<evidence type="ECO:0000313" key="1">
    <source>
        <dbReference type="EMBL" id="LAA55701.1"/>
    </source>
</evidence>
<dbReference type="AlphaFoldDB" id="A0A2D4G7J5"/>
<protein>
    <submittedName>
        <fullName evidence="1">Uncharacterized protein</fullName>
    </submittedName>
</protein>
<dbReference type="EMBL" id="IACJ01118353">
    <property type="protein sequence ID" value="LAA55701.1"/>
    <property type="molecule type" value="Transcribed_RNA"/>
</dbReference>
<reference evidence="1" key="2">
    <citation type="submission" date="2017-11" db="EMBL/GenBank/DDBJ databases">
        <title>Coralsnake Venomics: Analyses of Venom Gland Transcriptomes and Proteomes of Six Brazilian Taxa.</title>
        <authorList>
            <person name="Aird S.D."/>
            <person name="Jorge da Silva N."/>
            <person name="Qiu L."/>
            <person name="Villar-Briones A."/>
            <person name="Aparecida-Saddi V."/>
            <person name="Campos-Telles M.P."/>
            <person name="Grau M."/>
            <person name="Mikheyev A.S."/>
        </authorList>
    </citation>
    <scope>NUCLEOTIDE SEQUENCE</scope>
    <source>
        <tissue evidence="1">Venom_gland</tissue>
    </source>
</reference>
<reference evidence="1" key="1">
    <citation type="submission" date="2017-07" db="EMBL/GenBank/DDBJ databases">
        <authorList>
            <person name="Mikheyev A."/>
            <person name="Grau M."/>
        </authorList>
    </citation>
    <scope>NUCLEOTIDE SEQUENCE</scope>
    <source>
        <tissue evidence="1">Venom_gland</tissue>
    </source>
</reference>
<organism evidence="1">
    <name type="scientific">Micrurus corallinus</name>
    <name type="common">Brazilian coral snake</name>
    <dbReference type="NCBI Taxonomy" id="54390"/>
    <lineage>
        <taxon>Eukaryota</taxon>
        <taxon>Metazoa</taxon>
        <taxon>Chordata</taxon>
        <taxon>Craniata</taxon>
        <taxon>Vertebrata</taxon>
        <taxon>Euteleostomi</taxon>
        <taxon>Lepidosauria</taxon>
        <taxon>Squamata</taxon>
        <taxon>Bifurcata</taxon>
        <taxon>Unidentata</taxon>
        <taxon>Episquamata</taxon>
        <taxon>Toxicofera</taxon>
        <taxon>Serpentes</taxon>
        <taxon>Colubroidea</taxon>
        <taxon>Elapidae</taxon>
        <taxon>Elapinae</taxon>
        <taxon>Micrurus</taxon>
    </lineage>
</organism>
<accession>A0A2D4G7J5</accession>
<proteinExistence type="predicted"/>
<name>A0A2D4G7J5_MICCO</name>
<sequence length="122" mass="13324">MAPSMGVKRKTPSAKQEHVKSVPCLGQLQGLGQEPPNLATLRLVDFNHKVEVHKVEVHKVLKLPSLETSGLGDSQFLWAVHLLSRQPVQAAAAMMPCVPAIKFIFSLVKKSVAIKKNQTVPI</sequence>